<feature type="domain" description="Integrase SSV1 C-terminal" evidence="2">
    <location>
        <begin position="184"/>
        <end position="359"/>
    </location>
</feature>
<dbReference type="AlphaFoldDB" id="A0ABD4TIM7"/>
<protein>
    <recommendedName>
        <fullName evidence="2">Integrase SSV1 C-terminal domain-containing protein</fullName>
    </recommendedName>
</protein>
<comment type="caution">
    <text evidence="3">The sequence shown here is derived from an EMBL/GenBank/DDBJ whole genome shotgun (WGS) entry which is preliminary data.</text>
</comment>
<name>A0ABD4TIM7_9EURY</name>
<evidence type="ECO:0000259" key="2">
    <source>
        <dbReference type="Pfam" id="PF16795"/>
    </source>
</evidence>
<dbReference type="EMBL" id="VOTZ01000011">
    <property type="protein sequence ID" value="MCQ1538596.1"/>
    <property type="molecule type" value="Genomic_DNA"/>
</dbReference>
<dbReference type="InterPro" id="IPR013762">
    <property type="entry name" value="Integrase-like_cat_sf"/>
</dbReference>
<keyword evidence="4" id="KW-1185">Reference proteome</keyword>
<proteinExistence type="predicted"/>
<dbReference type="InterPro" id="IPR031857">
    <property type="entry name" value="Integrase_SSV1_C"/>
</dbReference>
<gene>
    <name evidence="3" type="ORF">FTO68_06300</name>
</gene>
<feature type="region of interest" description="Disordered" evidence="1">
    <location>
        <begin position="1"/>
        <end position="21"/>
    </location>
</feature>
<accession>A0ABD4TIM7</accession>
<organism evidence="3 4">
    <name type="scientific">Methanocalculus taiwanensis</name>
    <dbReference type="NCBI Taxonomy" id="106207"/>
    <lineage>
        <taxon>Archaea</taxon>
        <taxon>Methanobacteriati</taxon>
        <taxon>Methanobacteriota</taxon>
        <taxon>Stenosarchaea group</taxon>
        <taxon>Methanomicrobia</taxon>
        <taxon>Methanomicrobiales</taxon>
        <taxon>Methanocalculaceae</taxon>
        <taxon>Methanocalculus</taxon>
    </lineage>
</organism>
<reference evidence="3 4" key="1">
    <citation type="submission" date="2019-08" db="EMBL/GenBank/DDBJ databases">
        <authorList>
            <person name="Chen S.-C."/>
            <person name="Lai M.-C."/>
            <person name="You Y.-T."/>
        </authorList>
    </citation>
    <scope>NUCLEOTIDE SEQUENCE [LARGE SCALE GENOMIC DNA]</scope>
    <source>
        <strain evidence="3 4">P2F9704a</strain>
    </source>
</reference>
<dbReference type="Gene3D" id="1.10.443.10">
    <property type="entry name" value="Intergrase catalytic core"/>
    <property type="match status" value="1"/>
</dbReference>
<sequence>MDPAGFEPAASTLRTPASSDSELEKLSALSALDNNIENSEPRGKLDTPLNSINHYILKYAYVKGTNELPPAPITEYEKKELFQYLIGPEPYGRAITVQRARTYINALNNTVKPLNLKDPRELMKANLKETPILGLAALIEYIDKIHEVETIGGYTVERWKAFIKAPKRGKTKKRKELETEEIEAVYHELSPEIQPFFKMLVYTGMRGSQLIRMMKAFDPSAIRTSKKHPKISWYDTSDLSTGTKETEIAFFPSSMIPEIEKYRIPNYHESTLTRMIRDAGARIAPRFIHLSTDTEIREAGGEAPVRVTTKQIRKYQAQALIESFGDRSPDTTMIDYIQGRSLRSVLLTNYVNPQETAAAVVNQALDSLPTFKTPAAKTNQATPRRTKS</sequence>
<dbReference type="Pfam" id="PF16795">
    <property type="entry name" value="Phage_integr_3"/>
    <property type="match status" value="1"/>
</dbReference>
<evidence type="ECO:0000313" key="3">
    <source>
        <dbReference type="EMBL" id="MCQ1538596.1"/>
    </source>
</evidence>
<dbReference type="RefSeq" id="WP_255332548.1">
    <property type="nucleotide sequence ID" value="NZ_VOTZ01000011.1"/>
</dbReference>
<dbReference type="Proteomes" id="UP001524383">
    <property type="component" value="Unassembled WGS sequence"/>
</dbReference>
<evidence type="ECO:0000313" key="4">
    <source>
        <dbReference type="Proteomes" id="UP001524383"/>
    </source>
</evidence>
<evidence type="ECO:0000256" key="1">
    <source>
        <dbReference type="SAM" id="MobiDB-lite"/>
    </source>
</evidence>